<name>A0A0L7L5I4_OPEBR</name>
<protein>
    <submittedName>
        <fullName evidence="1">Legumaturain</fullName>
    </submittedName>
</protein>
<accession>A0A0L7L5I4</accession>
<sequence length="83" mass="8703">MATNCTHCGTILKIDSAPIKACAKGDLGANLLYAAGQASKQVGFDEVPYVLINGNKCELDNANNAFMKSVCAAFRNPPPPCNT</sequence>
<gene>
    <name evidence="1" type="ORF">OBRU01_14838</name>
</gene>
<reference evidence="1 2" key="1">
    <citation type="journal article" date="2015" name="Genome Biol. Evol.">
        <title>The genome of winter moth (Operophtera brumata) provides a genomic perspective on sexual dimorphism and phenology.</title>
        <authorList>
            <person name="Derks M.F."/>
            <person name="Smit S."/>
            <person name="Salis L."/>
            <person name="Schijlen E."/>
            <person name="Bossers A."/>
            <person name="Mateman C."/>
            <person name="Pijl A.S."/>
            <person name="de Ridder D."/>
            <person name="Groenen M.A."/>
            <person name="Visser M.E."/>
            <person name="Megens H.J."/>
        </authorList>
    </citation>
    <scope>NUCLEOTIDE SEQUENCE [LARGE SCALE GENOMIC DNA]</scope>
    <source>
        <strain evidence="1">WM2013NL</strain>
        <tissue evidence="1">Head and thorax</tissue>
    </source>
</reference>
<evidence type="ECO:0000313" key="1">
    <source>
        <dbReference type="EMBL" id="KOB70758.1"/>
    </source>
</evidence>
<dbReference type="Proteomes" id="UP000037510">
    <property type="component" value="Unassembled WGS sequence"/>
</dbReference>
<comment type="caution">
    <text evidence="1">The sequence shown here is derived from an EMBL/GenBank/DDBJ whole genome shotgun (WGS) entry which is preliminary data.</text>
</comment>
<proteinExistence type="predicted"/>
<keyword evidence="2" id="KW-1185">Reference proteome</keyword>
<dbReference type="EMBL" id="JTDY01002774">
    <property type="protein sequence ID" value="KOB70758.1"/>
    <property type="molecule type" value="Genomic_DNA"/>
</dbReference>
<evidence type="ECO:0000313" key="2">
    <source>
        <dbReference type="Proteomes" id="UP000037510"/>
    </source>
</evidence>
<dbReference type="AlphaFoldDB" id="A0A0L7L5I4"/>
<organism evidence="1 2">
    <name type="scientific">Operophtera brumata</name>
    <name type="common">Winter moth</name>
    <name type="synonym">Phalaena brumata</name>
    <dbReference type="NCBI Taxonomy" id="104452"/>
    <lineage>
        <taxon>Eukaryota</taxon>
        <taxon>Metazoa</taxon>
        <taxon>Ecdysozoa</taxon>
        <taxon>Arthropoda</taxon>
        <taxon>Hexapoda</taxon>
        <taxon>Insecta</taxon>
        <taxon>Pterygota</taxon>
        <taxon>Neoptera</taxon>
        <taxon>Endopterygota</taxon>
        <taxon>Lepidoptera</taxon>
        <taxon>Glossata</taxon>
        <taxon>Ditrysia</taxon>
        <taxon>Geometroidea</taxon>
        <taxon>Geometridae</taxon>
        <taxon>Larentiinae</taxon>
        <taxon>Operophtera</taxon>
    </lineage>
</organism>